<feature type="region of interest" description="Disordered" evidence="7">
    <location>
        <begin position="284"/>
        <end position="313"/>
    </location>
</feature>
<dbReference type="AlphaFoldDB" id="A0A7E4V6Y3"/>
<evidence type="ECO:0000256" key="6">
    <source>
        <dbReference type="PROSITE-ProRule" id="PRU00267"/>
    </source>
</evidence>
<evidence type="ECO:0000256" key="5">
    <source>
        <dbReference type="ARBA" id="ARBA00023242"/>
    </source>
</evidence>
<protein>
    <submittedName>
        <fullName evidence="10">HMG box domain-containing protein</fullName>
    </submittedName>
</protein>
<feature type="compositionally biased region" description="Polar residues" evidence="7">
    <location>
        <begin position="284"/>
        <end position="311"/>
    </location>
</feature>
<evidence type="ECO:0000259" key="8">
    <source>
        <dbReference type="PROSITE" id="PS50118"/>
    </source>
</evidence>
<dbReference type="SUPFAM" id="SSF47095">
    <property type="entry name" value="HMG-box"/>
    <property type="match status" value="1"/>
</dbReference>
<evidence type="ECO:0000256" key="7">
    <source>
        <dbReference type="SAM" id="MobiDB-lite"/>
    </source>
</evidence>
<feature type="region of interest" description="Disordered" evidence="7">
    <location>
        <begin position="685"/>
        <end position="704"/>
    </location>
</feature>
<dbReference type="InterPro" id="IPR052412">
    <property type="entry name" value="CC-Dev_Transcription_Reg"/>
</dbReference>
<dbReference type="PANTHER" id="PTHR13059">
    <property type="entry name" value="HMG-BOX TRANSCRIPTION FACTOR BBX"/>
    <property type="match status" value="1"/>
</dbReference>
<feature type="region of interest" description="Disordered" evidence="7">
    <location>
        <begin position="576"/>
        <end position="612"/>
    </location>
</feature>
<feature type="region of interest" description="Disordered" evidence="7">
    <location>
        <begin position="407"/>
        <end position="442"/>
    </location>
</feature>
<reference evidence="9" key="1">
    <citation type="journal article" date="2013" name="Genetics">
        <title>The draft genome and transcriptome of Panagrellus redivivus are shaped by the harsh demands of a free-living lifestyle.</title>
        <authorList>
            <person name="Srinivasan J."/>
            <person name="Dillman A.R."/>
            <person name="Macchietto M.G."/>
            <person name="Heikkinen L."/>
            <person name="Lakso M."/>
            <person name="Fracchia K.M."/>
            <person name="Antoshechkin I."/>
            <person name="Mortazavi A."/>
            <person name="Wong G."/>
            <person name="Sternberg P.W."/>
        </authorList>
    </citation>
    <scope>NUCLEOTIDE SEQUENCE [LARGE SCALE GENOMIC DNA]</scope>
    <source>
        <strain evidence="9">MT8872</strain>
    </source>
</reference>
<dbReference type="PROSITE" id="PS50118">
    <property type="entry name" value="HMG_BOX_2"/>
    <property type="match status" value="1"/>
</dbReference>
<keyword evidence="3 6" id="KW-0238">DNA-binding</keyword>
<evidence type="ECO:0000313" key="9">
    <source>
        <dbReference type="Proteomes" id="UP000492821"/>
    </source>
</evidence>
<dbReference type="GO" id="GO:0000981">
    <property type="term" value="F:DNA-binding transcription factor activity, RNA polymerase II-specific"/>
    <property type="evidence" value="ECO:0007669"/>
    <property type="project" value="TreeGrafter"/>
</dbReference>
<dbReference type="InterPro" id="IPR009071">
    <property type="entry name" value="HMG_box_dom"/>
</dbReference>
<keyword evidence="4" id="KW-0804">Transcription</keyword>
<feature type="compositionally biased region" description="Basic and acidic residues" evidence="7">
    <location>
        <begin position="576"/>
        <end position="595"/>
    </location>
</feature>
<accession>A0A7E4V6Y3</accession>
<dbReference type="SMART" id="SM00398">
    <property type="entry name" value="HMG"/>
    <property type="match status" value="1"/>
</dbReference>
<evidence type="ECO:0000256" key="2">
    <source>
        <dbReference type="ARBA" id="ARBA00023015"/>
    </source>
</evidence>
<proteinExistence type="predicted"/>
<evidence type="ECO:0000256" key="1">
    <source>
        <dbReference type="ARBA" id="ARBA00022553"/>
    </source>
</evidence>
<dbReference type="Gene3D" id="1.10.30.10">
    <property type="entry name" value="High mobility group box domain"/>
    <property type="match status" value="1"/>
</dbReference>
<dbReference type="InterPro" id="IPR058606">
    <property type="entry name" value="HTH_Cic_C"/>
</dbReference>
<feature type="region of interest" description="Disordered" evidence="7">
    <location>
        <begin position="656"/>
        <end position="677"/>
    </location>
</feature>
<keyword evidence="9" id="KW-1185">Reference proteome</keyword>
<dbReference type="Pfam" id="PF25981">
    <property type="entry name" value="HTH_Cic_C"/>
    <property type="match status" value="1"/>
</dbReference>
<feature type="DNA-binding region" description="HMG box" evidence="6">
    <location>
        <begin position="502"/>
        <end position="570"/>
    </location>
</feature>
<dbReference type="WBParaSite" id="Pan_g17332.t1">
    <property type="protein sequence ID" value="Pan_g17332.t1"/>
    <property type="gene ID" value="Pan_g17332"/>
</dbReference>
<keyword evidence="5 6" id="KW-0539">Nucleus</keyword>
<evidence type="ECO:0000256" key="4">
    <source>
        <dbReference type="ARBA" id="ARBA00023163"/>
    </source>
</evidence>
<dbReference type="PANTHER" id="PTHR13059:SF13">
    <property type="entry name" value="PROTEIN CAPICUA HOMOLOG"/>
    <property type="match status" value="1"/>
</dbReference>
<feature type="domain" description="HMG box" evidence="8">
    <location>
        <begin position="502"/>
        <end position="570"/>
    </location>
</feature>
<dbReference type="FunFam" id="1.10.30.10:FF:000075">
    <property type="entry name" value="Capicua transcriptional repressor a"/>
    <property type="match status" value="1"/>
</dbReference>
<sequence length="912" mass="101511">MDAYFPYNTIGKLSVSSGIGFLPGLNGLQFQTDLHASTSEVKHVDKNKGVKKGDTVDANGIRKKFNGKQWRRLCGKDGCTKESQRRGFCSRHLSLRSKIDGRDVVLCSWNSTRNSAKHRMTKPRIIRPKPEDFTSDDFIHPDPGLPHSSSLATDSHTSQITTSNRFNISPDNLKLCENDEALLISRLKAMHAAAPGHDVISKQRFSELPDPAQLLPLVLTRRLHGNETCSDQWPLSTDGINCVASMGLADHFIINSSPESISKTMATIFPWYELLPIVHRIQSQTQQDPNGNHQGSVEVSHLTQPSTSHSFAQYPGDPICKPKLVNNNANSQNSDQLSSSLIEAKMNNNYSLVLPLTFNGFDIQTIAASVCRLPAIHYGSPKTSSTTMMSTAPPTLPAMIHHLNHLQQHQYQQQSPFNRPTNMPQTPGGNNNSEEPKTPLSHSGHNIGGMTSEFMPPHLLEEPPKSSAPTLKKKMTKGLMADDKASSDECEPMTPKFGPGHIRRPMNAFMIFSKRHRPIVQQKYPNRDNRAVSKILGEWWYSLGPEEKQEYHELASEVKEAHFKAHPKWKWCNREGIKKKDSGPDQVDDDAKQLDAGHSNTLKRTHPAELNDVKPSILSIDVNHQTSPSVNDSESPLIPSEKSPVFVLMPTPAQRGLAKGQLKPPQPYPESASGSSECRAFSIDNVSDNEEPESTPKSPYKKLFKRNDDSMDRVLTKVNFANKFANLPAFTPEDVRGGTISLPSTPSAMVRNWIMEKQHSGLAPPHVEQQRPIPQAPKSAFVFPVKNESGSFFFGPNFRPPNDHSAIIEDSDESISVYSPSTPRTPMGAEKSLTRRLLDQRRQLIVQLLKEHGLYPSADVISTFQQSHINVFPNRQLLTLKIREVRQKIMADVQSPKMPLTPRGAASTVSFE</sequence>
<dbReference type="Pfam" id="PF00505">
    <property type="entry name" value="HMG_box"/>
    <property type="match status" value="1"/>
</dbReference>
<evidence type="ECO:0000313" key="10">
    <source>
        <dbReference type="WBParaSite" id="Pan_g17332.t1"/>
    </source>
</evidence>
<reference evidence="10" key="2">
    <citation type="submission" date="2020-10" db="UniProtKB">
        <authorList>
            <consortium name="WormBaseParasite"/>
        </authorList>
    </citation>
    <scope>IDENTIFICATION</scope>
</reference>
<feature type="compositionally biased region" description="Polar residues" evidence="7">
    <location>
        <begin position="415"/>
        <end position="433"/>
    </location>
</feature>
<dbReference type="CDD" id="cd21990">
    <property type="entry name" value="HMG-box_CIC-like"/>
    <property type="match status" value="1"/>
</dbReference>
<dbReference type="InterPro" id="IPR036910">
    <property type="entry name" value="HMG_box_dom_sf"/>
</dbReference>
<dbReference type="InterPro" id="IPR058607">
    <property type="entry name" value="HMG-box_Cic-like"/>
</dbReference>
<evidence type="ECO:0000256" key="3">
    <source>
        <dbReference type="ARBA" id="ARBA00023125"/>
    </source>
</evidence>
<keyword evidence="2" id="KW-0805">Transcription regulation</keyword>
<dbReference type="GO" id="GO:0005634">
    <property type="term" value="C:nucleus"/>
    <property type="evidence" value="ECO:0007669"/>
    <property type="project" value="UniProtKB-UniRule"/>
</dbReference>
<feature type="region of interest" description="Disordered" evidence="7">
    <location>
        <begin position="481"/>
        <end position="502"/>
    </location>
</feature>
<name>A0A7E4V6Y3_PANRE</name>
<organism evidence="9 10">
    <name type="scientific">Panagrellus redivivus</name>
    <name type="common">Microworm</name>
    <dbReference type="NCBI Taxonomy" id="6233"/>
    <lineage>
        <taxon>Eukaryota</taxon>
        <taxon>Metazoa</taxon>
        <taxon>Ecdysozoa</taxon>
        <taxon>Nematoda</taxon>
        <taxon>Chromadorea</taxon>
        <taxon>Rhabditida</taxon>
        <taxon>Tylenchina</taxon>
        <taxon>Panagrolaimomorpha</taxon>
        <taxon>Panagrolaimoidea</taxon>
        <taxon>Panagrolaimidae</taxon>
        <taxon>Panagrellus</taxon>
    </lineage>
</organism>
<keyword evidence="1" id="KW-0597">Phosphoprotein</keyword>
<dbReference type="Proteomes" id="UP000492821">
    <property type="component" value="Unassembled WGS sequence"/>
</dbReference>
<dbReference type="GO" id="GO:0000977">
    <property type="term" value="F:RNA polymerase II transcription regulatory region sequence-specific DNA binding"/>
    <property type="evidence" value="ECO:0007669"/>
    <property type="project" value="TreeGrafter"/>
</dbReference>